<evidence type="ECO:0000313" key="3">
    <source>
        <dbReference type="Proteomes" id="UP000539111"/>
    </source>
</evidence>
<evidence type="ECO:0000259" key="1">
    <source>
        <dbReference type="Pfam" id="PF05368"/>
    </source>
</evidence>
<dbReference type="InterPro" id="IPR051604">
    <property type="entry name" value="Ergot_Alk_Oxidoreductase"/>
</dbReference>
<dbReference type="AlphaFoldDB" id="A0A7Z0IHX0"/>
<protein>
    <submittedName>
        <fullName evidence="2">Uncharacterized protein YbjT (DUF2867 family)</fullName>
    </submittedName>
</protein>
<keyword evidence="3" id="KW-1185">Reference proteome</keyword>
<sequence length="285" mass="30504">MSSAPEILVVGATGATGRATGTALAQRGVHYRALSRDPSRVDGRFAVPVAGDLDDPERIRDVFGGVRAAYLVTPSTETAELQQMRFIELAAKAGVGHIVLLSQLGARRDSPVRFLRYHAVVEQFAQESGIGLTALRPNLFMQGLLALAGPIRQYGVLGAPIGDARVSVIDVRDIGEIAALALTSAEPFGVQTLTGPEALTHAQLAHELGVATGRDIRFDDVLPERFAEMLKGVLPPWQVDGLLEDYAHYARGEAAEVSKAVPKLLGRPARDFRPFAAEHAKVFAQ</sequence>
<proteinExistence type="predicted"/>
<dbReference type="PANTHER" id="PTHR43162">
    <property type="match status" value="1"/>
</dbReference>
<feature type="domain" description="NmrA-like" evidence="1">
    <location>
        <begin position="6"/>
        <end position="229"/>
    </location>
</feature>
<dbReference type="SUPFAM" id="SSF51735">
    <property type="entry name" value="NAD(P)-binding Rossmann-fold domains"/>
    <property type="match status" value="1"/>
</dbReference>
<accession>A0A7Z0IHX0</accession>
<comment type="caution">
    <text evidence="2">The sequence shown here is derived from an EMBL/GenBank/DDBJ whole genome shotgun (WGS) entry which is preliminary data.</text>
</comment>
<organism evidence="2 3">
    <name type="scientific">Spelaeicoccus albus</name>
    <dbReference type="NCBI Taxonomy" id="1280376"/>
    <lineage>
        <taxon>Bacteria</taxon>
        <taxon>Bacillati</taxon>
        <taxon>Actinomycetota</taxon>
        <taxon>Actinomycetes</taxon>
        <taxon>Micrococcales</taxon>
        <taxon>Brevibacteriaceae</taxon>
        <taxon>Spelaeicoccus</taxon>
    </lineage>
</organism>
<dbReference type="InterPro" id="IPR008030">
    <property type="entry name" value="NmrA-like"/>
</dbReference>
<name>A0A7Z0IHX0_9MICO</name>
<dbReference type="Gene3D" id="3.40.50.720">
    <property type="entry name" value="NAD(P)-binding Rossmann-like Domain"/>
    <property type="match status" value="1"/>
</dbReference>
<dbReference type="InterPro" id="IPR036291">
    <property type="entry name" value="NAD(P)-bd_dom_sf"/>
</dbReference>
<reference evidence="2 3" key="1">
    <citation type="submission" date="2020-07" db="EMBL/GenBank/DDBJ databases">
        <title>Sequencing the genomes of 1000 actinobacteria strains.</title>
        <authorList>
            <person name="Klenk H.-P."/>
        </authorList>
    </citation>
    <scope>NUCLEOTIDE SEQUENCE [LARGE SCALE GENOMIC DNA]</scope>
    <source>
        <strain evidence="2 3">DSM 26341</strain>
    </source>
</reference>
<dbReference type="EMBL" id="JACBZP010000001">
    <property type="protein sequence ID" value="NYI68043.1"/>
    <property type="molecule type" value="Genomic_DNA"/>
</dbReference>
<gene>
    <name evidence="2" type="ORF">BJY26_002349</name>
</gene>
<dbReference type="PANTHER" id="PTHR43162:SF1">
    <property type="entry name" value="PRESTALK A DIFFERENTIATION PROTEIN A"/>
    <property type="match status" value="1"/>
</dbReference>
<dbReference type="RefSeq" id="WP_179428436.1">
    <property type="nucleotide sequence ID" value="NZ_JACBZP010000001.1"/>
</dbReference>
<dbReference type="Pfam" id="PF05368">
    <property type="entry name" value="NmrA"/>
    <property type="match status" value="1"/>
</dbReference>
<dbReference type="Proteomes" id="UP000539111">
    <property type="component" value="Unassembled WGS sequence"/>
</dbReference>
<evidence type="ECO:0000313" key="2">
    <source>
        <dbReference type="EMBL" id="NYI68043.1"/>
    </source>
</evidence>
<dbReference type="Gene3D" id="3.90.25.10">
    <property type="entry name" value="UDP-galactose 4-epimerase, domain 1"/>
    <property type="match status" value="1"/>
</dbReference>